<proteinExistence type="inferred from homology"/>
<evidence type="ECO:0000259" key="11">
    <source>
        <dbReference type="PROSITE" id="PS50929"/>
    </source>
</evidence>
<dbReference type="SUPFAM" id="SSF90123">
    <property type="entry name" value="ABC transporter transmembrane region"/>
    <property type="match status" value="1"/>
</dbReference>
<dbReference type="Gene3D" id="3.40.50.300">
    <property type="entry name" value="P-loop containing nucleotide triphosphate hydrolases"/>
    <property type="match status" value="1"/>
</dbReference>
<dbReference type="SMART" id="SM00382">
    <property type="entry name" value="AAA"/>
    <property type="match status" value="1"/>
</dbReference>
<feature type="compositionally biased region" description="Acidic residues" evidence="8">
    <location>
        <begin position="738"/>
        <end position="752"/>
    </location>
</feature>
<feature type="region of interest" description="Disordered" evidence="8">
    <location>
        <begin position="1"/>
        <end position="28"/>
    </location>
</feature>
<evidence type="ECO:0000256" key="1">
    <source>
        <dbReference type="ARBA" id="ARBA00008575"/>
    </source>
</evidence>
<dbReference type="GO" id="GO:0042760">
    <property type="term" value="P:very long-chain fatty acid catabolic process"/>
    <property type="evidence" value="ECO:0007669"/>
    <property type="project" value="TreeGrafter"/>
</dbReference>
<dbReference type="GO" id="GO:0016887">
    <property type="term" value="F:ATP hydrolysis activity"/>
    <property type="evidence" value="ECO:0007669"/>
    <property type="project" value="InterPro"/>
</dbReference>
<evidence type="ECO:0000256" key="4">
    <source>
        <dbReference type="ARBA" id="ARBA00022741"/>
    </source>
</evidence>
<dbReference type="GO" id="GO:0006635">
    <property type="term" value="P:fatty acid beta-oxidation"/>
    <property type="evidence" value="ECO:0007669"/>
    <property type="project" value="TreeGrafter"/>
</dbReference>
<feature type="transmembrane region" description="Helical" evidence="9">
    <location>
        <begin position="290"/>
        <end position="316"/>
    </location>
</feature>
<feature type="transmembrane region" description="Helical" evidence="9">
    <location>
        <begin position="177"/>
        <end position="198"/>
    </location>
</feature>
<dbReference type="GO" id="GO:0005524">
    <property type="term" value="F:ATP binding"/>
    <property type="evidence" value="ECO:0007669"/>
    <property type="project" value="UniProtKB-KW"/>
</dbReference>
<gene>
    <name evidence="12" type="ORF">BJ684DRAFT_15771</name>
</gene>
<dbReference type="InterPro" id="IPR027417">
    <property type="entry name" value="P-loop_NTPase"/>
</dbReference>
<dbReference type="InterPro" id="IPR003593">
    <property type="entry name" value="AAA+_ATPase"/>
</dbReference>
<dbReference type="GO" id="GO:0005778">
    <property type="term" value="C:peroxisomal membrane"/>
    <property type="evidence" value="ECO:0007669"/>
    <property type="project" value="TreeGrafter"/>
</dbReference>
<feature type="compositionally biased region" description="Basic and acidic residues" evidence="8">
    <location>
        <begin position="19"/>
        <end position="28"/>
    </location>
</feature>
<feature type="domain" description="ABC transporter" evidence="10">
    <location>
        <begin position="508"/>
        <end position="736"/>
    </location>
</feature>
<evidence type="ECO:0000256" key="6">
    <source>
        <dbReference type="ARBA" id="ARBA00022989"/>
    </source>
</evidence>
<keyword evidence="4" id="KW-0547">Nucleotide-binding</keyword>
<evidence type="ECO:0000256" key="7">
    <source>
        <dbReference type="ARBA" id="ARBA00023136"/>
    </source>
</evidence>
<comment type="similarity">
    <text evidence="1">Belongs to the ABC transporter superfamily. ABCD family. Peroxisomal fatty acyl CoA transporter (TC 3.A.1.203) subfamily.</text>
</comment>
<evidence type="ECO:0000256" key="3">
    <source>
        <dbReference type="ARBA" id="ARBA00022692"/>
    </source>
</evidence>
<dbReference type="Pfam" id="PF00005">
    <property type="entry name" value="ABC_tran"/>
    <property type="match status" value="1"/>
</dbReference>
<dbReference type="SUPFAM" id="SSF52540">
    <property type="entry name" value="P-loop containing nucleoside triphosphate hydrolases"/>
    <property type="match status" value="1"/>
</dbReference>
<dbReference type="InterPro" id="IPR050835">
    <property type="entry name" value="ABC_transporter_sub-D"/>
</dbReference>
<feature type="compositionally biased region" description="Basic and acidic residues" evidence="8">
    <location>
        <begin position="389"/>
        <end position="402"/>
    </location>
</feature>
<reference evidence="13" key="1">
    <citation type="journal article" date="2018" name="Nat. Microbiol.">
        <title>Leveraging single-cell genomics to expand the fungal tree of life.</title>
        <authorList>
            <person name="Ahrendt S.R."/>
            <person name="Quandt C.A."/>
            <person name="Ciobanu D."/>
            <person name="Clum A."/>
            <person name="Salamov A."/>
            <person name="Andreopoulos B."/>
            <person name="Cheng J.F."/>
            <person name="Woyke T."/>
            <person name="Pelin A."/>
            <person name="Henrissat B."/>
            <person name="Reynolds N.K."/>
            <person name="Benny G.L."/>
            <person name="Smith M.E."/>
            <person name="James T.Y."/>
            <person name="Grigoriev I.V."/>
        </authorList>
    </citation>
    <scope>NUCLEOTIDE SEQUENCE [LARGE SCALE GENOMIC DNA]</scope>
</reference>
<dbReference type="Pfam" id="PF06472">
    <property type="entry name" value="ABC_membrane_2"/>
    <property type="match status" value="1"/>
</dbReference>
<dbReference type="AlphaFoldDB" id="A0A4P9Y4Y6"/>
<name>A0A4P9Y4Y6_9FUNG</name>
<dbReference type="PANTHER" id="PTHR11384">
    <property type="entry name" value="ATP-BINDING CASSETTE, SUB-FAMILY D MEMBER"/>
    <property type="match status" value="1"/>
</dbReference>
<keyword evidence="6 9" id="KW-1133">Transmembrane helix</keyword>
<feature type="domain" description="ABC transmembrane type-1" evidence="11">
    <location>
        <begin position="67"/>
        <end position="333"/>
    </location>
</feature>
<dbReference type="Gene3D" id="1.20.1560.10">
    <property type="entry name" value="ABC transporter type 1, transmembrane domain"/>
    <property type="match status" value="1"/>
</dbReference>
<feature type="transmembrane region" description="Helical" evidence="9">
    <location>
        <begin position="210"/>
        <end position="235"/>
    </location>
</feature>
<dbReference type="Proteomes" id="UP000267251">
    <property type="component" value="Unassembled WGS sequence"/>
</dbReference>
<protein>
    <submittedName>
        <fullName evidence="12">ABC transporter transmembrane region 2-domain-containing protein</fullName>
    </submittedName>
</protein>
<feature type="transmembrane region" description="Helical" evidence="9">
    <location>
        <begin position="106"/>
        <end position="130"/>
    </location>
</feature>
<feature type="region of interest" description="Disordered" evidence="8">
    <location>
        <begin position="373"/>
        <end position="441"/>
    </location>
</feature>
<keyword evidence="2" id="KW-0813">Transport</keyword>
<evidence type="ECO:0000256" key="9">
    <source>
        <dbReference type="SAM" id="Phobius"/>
    </source>
</evidence>
<feature type="transmembrane region" description="Helical" evidence="9">
    <location>
        <begin position="62"/>
        <end position="84"/>
    </location>
</feature>
<keyword evidence="3 9" id="KW-0812">Transmembrane</keyword>
<feature type="region of interest" description="Disordered" evidence="8">
    <location>
        <begin position="480"/>
        <end position="501"/>
    </location>
</feature>
<keyword evidence="5" id="KW-0067">ATP-binding</keyword>
<dbReference type="PROSITE" id="PS50929">
    <property type="entry name" value="ABC_TM1F"/>
    <property type="match status" value="1"/>
</dbReference>
<evidence type="ECO:0000259" key="10">
    <source>
        <dbReference type="PROSITE" id="PS50893"/>
    </source>
</evidence>
<feature type="compositionally biased region" description="Pro residues" evidence="8">
    <location>
        <begin position="9"/>
        <end position="18"/>
    </location>
</feature>
<dbReference type="PROSITE" id="PS50893">
    <property type="entry name" value="ABC_TRANSPORTER_2"/>
    <property type="match status" value="1"/>
</dbReference>
<dbReference type="GO" id="GO:0015910">
    <property type="term" value="P:long-chain fatty acid import into peroxisome"/>
    <property type="evidence" value="ECO:0007669"/>
    <property type="project" value="TreeGrafter"/>
</dbReference>
<evidence type="ECO:0000256" key="2">
    <source>
        <dbReference type="ARBA" id="ARBA00022448"/>
    </source>
</evidence>
<dbReference type="InterPro" id="IPR036640">
    <property type="entry name" value="ABC1_TM_sf"/>
</dbReference>
<keyword evidence="13" id="KW-1185">Reference proteome</keyword>
<dbReference type="InterPro" id="IPR011527">
    <property type="entry name" value="ABC1_TM_dom"/>
</dbReference>
<feature type="region of interest" description="Disordered" evidence="8">
    <location>
        <begin position="722"/>
        <end position="797"/>
    </location>
</feature>
<sequence length="797" mass="88623">MPVIDLPKPYLPTRPLTPEPERERRAESQSHGFDRRFFRRIYRILRYLFTTRIPLWDHQGRLFYLYFFLLIASVGMEFAVYYAGNVPSQIIKPLIDRDEDGFRTKALISLAVVLSAGIANTLVEWVSGILEVATRRSLTRWLHRVYLRPGTLYALSMTPELDYPDQRIAQDVERWAFSIRTILQKLALSPVLIGYYTYECWNLAGPAGPGIIYGFFVVSAIISKFVMSPVVRAIYSRERQEGAFRYQHTRVLTNAEAIAFHRGETRERRVLDRALEYLLTLQRRIVHREVLVNLVSQSVNYFGSILSYLIVALPIFTGKYDDLGPGDLASMVSKNSFVTMYLIFRFTTITDQATLFSDLAGYTARISQLLEEASRTQKKGGPASGEDTWENHEGGGDPERTVTLDYGEEGSGDGGMGAQDSSAPVQPSRHHSSRAPGRSPLAGVVTSVTQADGTLRAPGPVPAITLLSRESGGFDTEASLEEGRLVRTPPSPPSPSSPLASSPFAPLLSLEHIYLDSPAHVPLINDLTVSLAYGEDLYIEGPNGVGKSSLLRAISGIWPFTAGKLTTSGLSGLGPEGSVHFLPQTPYLPLGSLWDLIHYPNALDVSGEEVRRVLLIVGLSSLEVDVGGLHVVHSREWDWLLTPGQRQRLAFARMLLHKPKLVLMDEATSAMDPTGKDMVDRELLDRGISAIRIGHGDVGPRGGKRLWLHGHGEWMLEDVEETGWEEDDDEHGRHKDTDEDGTGDDVIEEVERETESRNSGQSRRKRAEVTEDEEEEGHKSRPAQGEEVTVLATGKMV</sequence>
<dbReference type="GO" id="GO:0140359">
    <property type="term" value="F:ABC-type transporter activity"/>
    <property type="evidence" value="ECO:0007669"/>
    <property type="project" value="InterPro"/>
</dbReference>
<evidence type="ECO:0000313" key="13">
    <source>
        <dbReference type="Proteomes" id="UP000267251"/>
    </source>
</evidence>
<evidence type="ECO:0000256" key="5">
    <source>
        <dbReference type="ARBA" id="ARBA00022840"/>
    </source>
</evidence>
<dbReference type="InterPro" id="IPR003439">
    <property type="entry name" value="ABC_transporter-like_ATP-bd"/>
</dbReference>
<dbReference type="OrthoDB" id="422637at2759"/>
<dbReference type="GO" id="GO:0007031">
    <property type="term" value="P:peroxisome organization"/>
    <property type="evidence" value="ECO:0007669"/>
    <property type="project" value="TreeGrafter"/>
</dbReference>
<dbReference type="PANTHER" id="PTHR11384:SF59">
    <property type="entry name" value="LYSOSOMAL COBALAMIN TRANSPORTER ABCD4"/>
    <property type="match status" value="1"/>
</dbReference>
<dbReference type="EMBL" id="KZ987929">
    <property type="protein sequence ID" value="RKP13864.1"/>
    <property type="molecule type" value="Genomic_DNA"/>
</dbReference>
<keyword evidence="7 9" id="KW-0472">Membrane</keyword>
<accession>A0A4P9Y4Y6</accession>
<evidence type="ECO:0000313" key="12">
    <source>
        <dbReference type="EMBL" id="RKP13864.1"/>
    </source>
</evidence>
<organism evidence="12 13">
    <name type="scientific">Piptocephalis cylindrospora</name>
    <dbReference type="NCBI Taxonomy" id="1907219"/>
    <lineage>
        <taxon>Eukaryota</taxon>
        <taxon>Fungi</taxon>
        <taxon>Fungi incertae sedis</taxon>
        <taxon>Zoopagomycota</taxon>
        <taxon>Zoopagomycotina</taxon>
        <taxon>Zoopagomycetes</taxon>
        <taxon>Zoopagales</taxon>
        <taxon>Piptocephalidaceae</taxon>
        <taxon>Piptocephalis</taxon>
    </lineage>
</organism>
<evidence type="ECO:0000256" key="8">
    <source>
        <dbReference type="SAM" id="MobiDB-lite"/>
    </source>
</evidence>
<dbReference type="GO" id="GO:0005324">
    <property type="term" value="F:long-chain fatty acid transmembrane transporter activity"/>
    <property type="evidence" value="ECO:0007669"/>
    <property type="project" value="TreeGrafter"/>
</dbReference>